<dbReference type="Pfam" id="PF03797">
    <property type="entry name" value="Autotransporter"/>
    <property type="match status" value="1"/>
</dbReference>
<dbReference type="InterPro" id="IPR006315">
    <property type="entry name" value="OM_autotransptr_brl_dom"/>
</dbReference>
<dbReference type="SMART" id="SM00869">
    <property type="entry name" value="Autotransporter"/>
    <property type="match status" value="1"/>
</dbReference>
<dbReference type="Pfam" id="PF12951">
    <property type="entry name" value="PATR"/>
    <property type="match status" value="1"/>
</dbReference>
<dbReference type="AlphaFoldDB" id="A0AAJ1F6B9"/>
<gene>
    <name evidence="3" type="ORF">NBH21_02860</name>
</gene>
<dbReference type="RefSeq" id="WP_250912435.1">
    <property type="nucleotide sequence ID" value="NZ_JAMXLX010000001.1"/>
</dbReference>
<dbReference type="InterPro" id="IPR013425">
    <property type="entry name" value="Autotrns_rpt"/>
</dbReference>
<evidence type="ECO:0000259" key="2">
    <source>
        <dbReference type="PROSITE" id="PS51208"/>
    </source>
</evidence>
<protein>
    <submittedName>
        <fullName evidence="3">Autotransporter domain-containing protein</fullName>
    </submittedName>
</protein>
<evidence type="ECO:0000313" key="3">
    <source>
        <dbReference type="EMBL" id="MCO5955703.1"/>
    </source>
</evidence>
<sequence length="1090" mass="115211">MVPAQAADEGTFRLLSLNTWLDRFKPDASQISDFLINGAYDIMAFQELRTNSTYSAQIPGILANAGLGTYASAQTSDVGVTYRLPGTSGAITLPNGGPAVSYVTLDQQNGLPSTVVGSVHLNYYDEANYRIDEAKALNQWAASTDGPLVIVGDFNAGDVSERGLHNAQQQSYLFARTIIDGGSSQLWLDLADEYTPAGREAEFQAYVESMQATDPNGSAHYRNVIQAYFDAHQSDYPGLTSISQMSWRQWEEIVAKDMASNGLTFVDETYPVASNTPQTLNILKKQYMLLQNESEREPYAPHTILDGSTTWTSHGEDATNTWTSWDRVKIDHFLVSRPYGKWWELADDPNDPYLGVVDDVGYANDGTTPLSDHEPVAHTMRWIGPALEKYAVAGGAADQTRLVWGTEAPVFEEKGKVFYLMRNNMRTDLYLGQVSDDEGMPILTGLTAAEKKTLLDCKSTDARFQQAIAEYCIDDHSFIDETLVKDGGTVIVDEDAALGTSAAELRLDNGTLQIAGTAMTSLDRSVILEAGGGTIDVNDPSNKLTVAREISGAGSFTKAGAGTLNLTADNSYTGETIVAAGRLAVNGSIEDSVMTTVLNGGILGGNGTVGDLVVEAGGKVAPGNSIGHLNVAGDVTFEKGSTYEAEVDGSGNSDMISATGSIFINGGSLYFIAAGSGYDPATDYTILSAGTGITGRFDSVGSDFAFLSPDMLYTATGVTLRLERNDIDFGGVATTRNRIATAGGIESLGEGNALYSAVLRLDAATADEAFHQVSGEMYPSIAGALADDSRFVRDAVEQRLSGMEAVTGIAGQPGEDASGYQAWSQGFGSKGSTDGSGVDQLDRSTGGLLMGIDRMVTEDLRLGILGGYGRSSFSQSGQPASADADSYILGFYGSTQLDALRLSFGGSYGWNSIEADRDISFGNFTDSLNADYDAATAQLFGEAAYRMQLGDALFEPFAGLAQVHVSTDGFTEDGGAAALSVDDATYNVTFANFGLRAATSFDVGGTVVRLKGQASWRHAFSDNAPDASMALAGGSVFDIQGASASRDTAVVKAGIDFDVAKNSSVSVNYVGEFAAGGADHGVNAGFKLTF</sequence>
<dbReference type="InterPro" id="IPR036709">
    <property type="entry name" value="Autotransporte_beta_dom_sf"/>
</dbReference>
<keyword evidence="1" id="KW-0732">Signal</keyword>
<dbReference type="GO" id="GO:0003824">
    <property type="term" value="F:catalytic activity"/>
    <property type="evidence" value="ECO:0007669"/>
    <property type="project" value="InterPro"/>
</dbReference>
<dbReference type="NCBIfam" id="TIGR02601">
    <property type="entry name" value="autotrns_rpt"/>
    <property type="match status" value="1"/>
</dbReference>
<dbReference type="InterPro" id="IPR012332">
    <property type="entry name" value="Autotransporter_pectin_lyase_C"/>
</dbReference>
<evidence type="ECO:0000256" key="1">
    <source>
        <dbReference type="ARBA" id="ARBA00022729"/>
    </source>
</evidence>
<dbReference type="SUPFAM" id="SSF103515">
    <property type="entry name" value="Autotransporter"/>
    <property type="match status" value="1"/>
</dbReference>
<dbReference type="PROSITE" id="PS51208">
    <property type="entry name" value="AUTOTRANSPORTER"/>
    <property type="match status" value="1"/>
</dbReference>
<dbReference type="Proteomes" id="UP001155380">
    <property type="component" value="Unassembled WGS sequence"/>
</dbReference>
<reference evidence="3" key="1">
    <citation type="submission" date="2022-06" db="EMBL/GenBank/DDBJ databases">
        <authorList>
            <person name="Sun Q."/>
        </authorList>
    </citation>
    <scope>NUCLEOTIDE SEQUENCE</scope>
    <source>
        <strain evidence="3">S101</strain>
    </source>
</reference>
<dbReference type="Gene3D" id="3.60.10.10">
    <property type="entry name" value="Endonuclease/exonuclease/phosphatase"/>
    <property type="match status" value="1"/>
</dbReference>
<dbReference type="SUPFAM" id="SSF56219">
    <property type="entry name" value="DNase I-like"/>
    <property type="match status" value="1"/>
</dbReference>
<organism evidence="3 4">
    <name type="scientific">Ciceribacter sichuanensis</name>
    <dbReference type="NCBI Taxonomy" id="2949647"/>
    <lineage>
        <taxon>Bacteria</taxon>
        <taxon>Pseudomonadati</taxon>
        <taxon>Pseudomonadota</taxon>
        <taxon>Alphaproteobacteria</taxon>
        <taxon>Hyphomicrobiales</taxon>
        <taxon>Rhizobiaceae</taxon>
        <taxon>Ciceribacter</taxon>
    </lineage>
</organism>
<dbReference type="GO" id="GO:0019867">
    <property type="term" value="C:outer membrane"/>
    <property type="evidence" value="ECO:0007669"/>
    <property type="project" value="InterPro"/>
</dbReference>
<proteinExistence type="predicted"/>
<dbReference type="Pfam" id="PF03372">
    <property type="entry name" value="Exo_endo_phos"/>
    <property type="match status" value="1"/>
</dbReference>
<feature type="domain" description="Autotransporter" evidence="2">
    <location>
        <begin position="815"/>
        <end position="1090"/>
    </location>
</feature>
<dbReference type="InterPro" id="IPR005546">
    <property type="entry name" value="Autotransporte_beta"/>
</dbReference>
<dbReference type="Gene3D" id="2.40.128.130">
    <property type="entry name" value="Autotransporter beta-domain"/>
    <property type="match status" value="1"/>
</dbReference>
<dbReference type="SUPFAM" id="SSF51126">
    <property type="entry name" value="Pectin lyase-like"/>
    <property type="match status" value="1"/>
</dbReference>
<dbReference type="NCBIfam" id="TIGR01414">
    <property type="entry name" value="autotrans_barl"/>
    <property type="match status" value="1"/>
</dbReference>
<comment type="caution">
    <text evidence="3">The sequence shown here is derived from an EMBL/GenBank/DDBJ whole genome shotgun (WGS) entry which is preliminary data.</text>
</comment>
<dbReference type="InterPro" id="IPR011050">
    <property type="entry name" value="Pectin_lyase_fold/virulence"/>
</dbReference>
<dbReference type="InterPro" id="IPR005135">
    <property type="entry name" value="Endo/exonuclease/phosphatase"/>
</dbReference>
<evidence type="ECO:0000313" key="4">
    <source>
        <dbReference type="Proteomes" id="UP001155380"/>
    </source>
</evidence>
<dbReference type="Gene3D" id="2.160.20.20">
    <property type="match status" value="1"/>
</dbReference>
<name>A0AAJ1F6B9_9HYPH</name>
<accession>A0AAJ1F6B9</accession>
<dbReference type="InterPro" id="IPR036691">
    <property type="entry name" value="Endo/exonu/phosph_ase_sf"/>
</dbReference>
<dbReference type="EMBL" id="JAMXLX010000001">
    <property type="protein sequence ID" value="MCO5955703.1"/>
    <property type="molecule type" value="Genomic_DNA"/>
</dbReference>